<name>X0SPM7_9ZZZZ</name>
<sequence length="50" mass="5797">IIKKEEKLARIEADNIIKKSEREKEELGKKSFKNIDIAVKIVVEKVMEGK</sequence>
<reference evidence="1" key="1">
    <citation type="journal article" date="2014" name="Front. Microbiol.">
        <title>High frequency of phylogenetically diverse reductive dehalogenase-homologous genes in deep subseafloor sedimentary metagenomes.</title>
        <authorList>
            <person name="Kawai M."/>
            <person name="Futagami T."/>
            <person name="Toyoda A."/>
            <person name="Takaki Y."/>
            <person name="Nishi S."/>
            <person name="Hori S."/>
            <person name="Arai W."/>
            <person name="Tsubouchi T."/>
            <person name="Morono Y."/>
            <person name="Uchiyama I."/>
            <person name="Ito T."/>
            <person name="Fujiyama A."/>
            <person name="Inagaki F."/>
            <person name="Takami H."/>
        </authorList>
    </citation>
    <scope>NUCLEOTIDE SEQUENCE</scope>
    <source>
        <strain evidence="1">Expedition CK06-06</strain>
    </source>
</reference>
<gene>
    <name evidence="1" type="ORF">S01H1_16590</name>
</gene>
<protein>
    <submittedName>
        <fullName evidence="1">Uncharacterized protein</fullName>
    </submittedName>
</protein>
<organism evidence="1">
    <name type="scientific">marine sediment metagenome</name>
    <dbReference type="NCBI Taxonomy" id="412755"/>
    <lineage>
        <taxon>unclassified sequences</taxon>
        <taxon>metagenomes</taxon>
        <taxon>ecological metagenomes</taxon>
    </lineage>
</organism>
<comment type="caution">
    <text evidence="1">The sequence shown here is derived from an EMBL/GenBank/DDBJ whole genome shotgun (WGS) entry which is preliminary data.</text>
</comment>
<proteinExistence type="predicted"/>
<dbReference type="AlphaFoldDB" id="X0SPM7"/>
<dbReference type="EMBL" id="BARS01008735">
    <property type="protein sequence ID" value="GAF83038.1"/>
    <property type="molecule type" value="Genomic_DNA"/>
</dbReference>
<feature type="non-terminal residue" evidence="1">
    <location>
        <position position="1"/>
    </location>
</feature>
<evidence type="ECO:0000313" key="1">
    <source>
        <dbReference type="EMBL" id="GAF83038.1"/>
    </source>
</evidence>
<accession>X0SPM7</accession>